<protein>
    <submittedName>
        <fullName evidence="1">Uncharacterized protein</fullName>
    </submittedName>
</protein>
<name>A0AAQ3SMU1_PASNO</name>
<keyword evidence="2" id="KW-1185">Reference proteome</keyword>
<dbReference type="EMBL" id="CP144746">
    <property type="protein sequence ID" value="WVZ57383.1"/>
    <property type="molecule type" value="Genomic_DNA"/>
</dbReference>
<accession>A0AAQ3SMU1</accession>
<sequence>MGERRSKKKLLLIKRPLDEEAPRSKQGIKTTSEAISYAWDKEKSNRSAWDKKKSNMKKFIPNDRFFPGNSPLPEGILIHLKGYSNPFKWGSLSSASSDEGKPGN</sequence>
<proteinExistence type="predicted"/>
<evidence type="ECO:0000313" key="1">
    <source>
        <dbReference type="EMBL" id="WVZ57383.1"/>
    </source>
</evidence>
<organism evidence="1 2">
    <name type="scientific">Paspalum notatum var. saurae</name>
    <dbReference type="NCBI Taxonomy" id="547442"/>
    <lineage>
        <taxon>Eukaryota</taxon>
        <taxon>Viridiplantae</taxon>
        <taxon>Streptophyta</taxon>
        <taxon>Embryophyta</taxon>
        <taxon>Tracheophyta</taxon>
        <taxon>Spermatophyta</taxon>
        <taxon>Magnoliopsida</taxon>
        <taxon>Liliopsida</taxon>
        <taxon>Poales</taxon>
        <taxon>Poaceae</taxon>
        <taxon>PACMAD clade</taxon>
        <taxon>Panicoideae</taxon>
        <taxon>Andropogonodae</taxon>
        <taxon>Paspaleae</taxon>
        <taxon>Paspalinae</taxon>
        <taxon>Paspalum</taxon>
    </lineage>
</organism>
<gene>
    <name evidence="1" type="ORF">U9M48_007774</name>
</gene>
<reference evidence="1 2" key="1">
    <citation type="submission" date="2024-02" db="EMBL/GenBank/DDBJ databases">
        <title>High-quality chromosome-scale genome assembly of Pensacola bahiagrass (Paspalum notatum Flugge var. saurae).</title>
        <authorList>
            <person name="Vega J.M."/>
            <person name="Podio M."/>
            <person name="Orjuela J."/>
            <person name="Siena L.A."/>
            <person name="Pessino S.C."/>
            <person name="Combes M.C."/>
            <person name="Mariac C."/>
            <person name="Albertini E."/>
            <person name="Pupilli F."/>
            <person name="Ortiz J.P.A."/>
            <person name="Leblanc O."/>
        </authorList>
    </citation>
    <scope>NUCLEOTIDE SEQUENCE [LARGE SCALE GENOMIC DNA]</scope>
    <source>
        <strain evidence="1">R1</strain>
        <tissue evidence="1">Leaf</tissue>
    </source>
</reference>
<dbReference type="Proteomes" id="UP001341281">
    <property type="component" value="Chromosome 02"/>
</dbReference>
<evidence type="ECO:0000313" key="2">
    <source>
        <dbReference type="Proteomes" id="UP001341281"/>
    </source>
</evidence>
<dbReference type="AlphaFoldDB" id="A0AAQ3SMU1"/>